<keyword evidence="9" id="KW-0249">Electron transport</keyword>
<dbReference type="InterPro" id="IPR021157">
    <property type="entry name" value="Cyt_c1_TM_anchor_C"/>
</dbReference>
<evidence type="ECO:0000256" key="6">
    <source>
        <dbReference type="ARBA" id="ARBA00022692"/>
    </source>
</evidence>
<evidence type="ECO:0000259" key="17">
    <source>
        <dbReference type="PROSITE" id="PS51007"/>
    </source>
</evidence>
<evidence type="ECO:0000256" key="15">
    <source>
        <dbReference type="SAM" id="MobiDB-lite"/>
    </source>
</evidence>
<dbReference type="PROSITE" id="PS51007">
    <property type="entry name" value="CYTC"/>
    <property type="match status" value="1"/>
</dbReference>
<dbReference type="EMBL" id="JTDF01003960">
    <property type="protein sequence ID" value="KAF8567342.1"/>
    <property type="molecule type" value="Genomic_DNA"/>
</dbReference>
<dbReference type="GO" id="GO:0005743">
    <property type="term" value="C:mitochondrial inner membrane"/>
    <property type="evidence" value="ECO:0007669"/>
    <property type="project" value="UniProtKB-SubCell"/>
</dbReference>
<sequence>MNSFRIPMRLFRGYLPSRPQKAFFSWKHIRSSSWTKFALISGVAATGLVALATPVFASDMQAHPAKLPWFHNGVLSVYDHASVRRGYQVYKEVCAACHSMQYLAYRQLVNCVLTEEEAKADAAEAGFFSHALYFRFSYAQITMVTDVFRLMDAITVMPAAFHLVRDGPDDDGNMFDRPGRLTDRLPSPYPNKEAARAANNGAAPPDLTYIVKARHGNEDYVFHLLTGYFDPPTGRTVADGQYYNPYFPGGAISMARALYDDMIQYHDGTPATTSQMAKDVVSFLCWSSDRNHDQRKRVMFKVVIVLVLGTIIVGFSKRKRWSNLKSRKLMYKNRPIPKDV</sequence>
<keyword evidence="7 14" id="KW-0479">Metal-binding</keyword>
<dbReference type="GO" id="GO:0046872">
    <property type="term" value="F:metal ion binding"/>
    <property type="evidence" value="ECO:0007669"/>
    <property type="project" value="UniProtKB-KW"/>
</dbReference>
<evidence type="ECO:0000256" key="11">
    <source>
        <dbReference type="ARBA" id="ARBA00023004"/>
    </source>
</evidence>
<evidence type="ECO:0000256" key="10">
    <source>
        <dbReference type="ARBA" id="ARBA00022989"/>
    </source>
</evidence>
<keyword evidence="13 16" id="KW-0472">Membrane</keyword>
<keyword evidence="5" id="KW-0679">Respiratory chain</keyword>
<keyword evidence="19" id="KW-1185">Reference proteome</keyword>
<protein>
    <recommendedName>
        <fullName evidence="17">Cytochrome c domain-containing protein</fullName>
    </recommendedName>
</protein>
<dbReference type="SUPFAM" id="SSF81496">
    <property type="entry name" value="Cytochrome c1 subunit of cytochrome bc1 complex (Ubiquinol-cytochrome c reductase), transmembrane anchor"/>
    <property type="match status" value="1"/>
</dbReference>
<dbReference type="PRINTS" id="PR00603">
    <property type="entry name" value="CYTOCHROMEC1"/>
</dbReference>
<feature type="region of interest" description="Disordered" evidence="15">
    <location>
        <begin position="181"/>
        <end position="200"/>
    </location>
</feature>
<evidence type="ECO:0000256" key="1">
    <source>
        <dbReference type="ARBA" id="ARBA00004273"/>
    </source>
</evidence>
<dbReference type="OrthoDB" id="5925at2759"/>
<keyword evidence="3" id="KW-0813">Transport</keyword>
<comment type="subcellular location">
    <subcellularLocation>
        <location evidence="1">Mitochondrion inner membrane</location>
    </subcellularLocation>
</comment>
<evidence type="ECO:0000256" key="13">
    <source>
        <dbReference type="ARBA" id="ARBA00023136"/>
    </source>
</evidence>
<dbReference type="Proteomes" id="UP000699462">
    <property type="component" value="Unassembled WGS sequence"/>
</dbReference>
<reference evidence="18 19" key="1">
    <citation type="submission" date="2019-07" db="EMBL/GenBank/DDBJ databases">
        <title>Annotation for the trematode Paragonimus westermani.</title>
        <authorList>
            <person name="Choi Y.-J."/>
        </authorList>
    </citation>
    <scope>NUCLEOTIDE SEQUENCE [LARGE SCALE GENOMIC DNA]</scope>
    <source>
        <strain evidence="18">180907_Pwestermani</strain>
    </source>
</reference>
<dbReference type="Pfam" id="PF02167">
    <property type="entry name" value="Cytochrom_C1"/>
    <property type="match status" value="2"/>
</dbReference>
<dbReference type="AlphaFoldDB" id="A0A8T0DJ73"/>
<feature type="binding site" description="covalent" evidence="14">
    <location>
        <position position="97"/>
    </location>
    <ligand>
        <name>heme c</name>
        <dbReference type="ChEBI" id="CHEBI:61717"/>
    </ligand>
</feature>
<evidence type="ECO:0000256" key="9">
    <source>
        <dbReference type="ARBA" id="ARBA00022982"/>
    </source>
</evidence>
<evidence type="ECO:0000313" key="19">
    <source>
        <dbReference type="Proteomes" id="UP000699462"/>
    </source>
</evidence>
<feature type="binding site" description="covalent" evidence="14">
    <location>
        <position position="254"/>
    </location>
    <ligand>
        <name>heme c</name>
        <dbReference type="ChEBI" id="CHEBI:61717"/>
    </ligand>
</feature>
<dbReference type="InterPro" id="IPR036909">
    <property type="entry name" value="Cyt_c-like_dom_sf"/>
</dbReference>
<accession>A0A8T0DJ73</accession>
<comment type="caution">
    <text evidence="18">The sequence shown here is derived from an EMBL/GenBank/DDBJ whole genome shotgun (WGS) entry which is preliminary data.</text>
</comment>
<dbReference type="GO" id="GO:0006122">
    <property type="term" value="P:mitochondrial electron transport, ubiquinol to cytochrome c"/>
    <property type="evidence" value="ECO:0007669"/>
    <property type="project" value="TreeGrafter"/>
</dbReference>
<gene>
    <name evidence="18" type="ORF">P879_06339</name>
</gene>
<evidence type="ECO:0000256" key="14">
    <source>
        <dbReference type="PIRSR" id="PIRSR602326-1"/>
    </source>
</evidence>
<evidence type="ECO:0000256" key="16">
    <source>
        <dbReference type="SAM" id="Phobius"/>
    </source>
</evidence>
<feature type="domain" description="Cytochrome c" evidence="17">
    <location>
        <begin position="81"/>
        <end position="270"/>
    </location>
</feature>
<keyword evidence="4 14" id="KW-0349">Heme</keyword>
<keyword evidence="8" id="KW-0999">Mitochondrion inner membrane</keyword>
<evidence type="ECO:0000256" key="5">
    <source>
        <dbReference type="ARBA" id="ARBA00022660"/>
    </source>
</evidence>
<organism evidence="18 19">
    <name type="scientific">Paragonimus westermani</name>
    <dbReference type="NCBI Taxonomy" id="34504"/>
    <lineage>
        <taxon>Eukaryota</taxon>
        <taxon>Metazoa</taxon>
        <taxon>Spiralia</taxon>
        <taxon>Lophotrochozoa</taxon>
        <taxon>Platyhelminthes</taxon>
        <taxon>Trematoda</taxon>
        <taxon>Digenea</taxon>
        <taxon>Plagiorchiida</taxon>
        <taxon>Troglotremata</taxon>
        <taxon>Troglotrematidae</taxon>
        <taxon>Paragonimus</taxon>
    </lineage>
</organism>
<dbReference type="SUPFAM" id="SSF46626">
    <property type="entry name" value="Cytochrome c"/>
    <property type="match status" value="2"/>
</dbReference>
<keyword evidence="10 16" id="KW-1133">Transmembrane helix</keyword>
<dbReference type="GO" id="GO:0009055">
    <property type="term" value="F:electron transfer activity"/>
    <property type="evidence" value="ECO:0007669"/>
    <property type="project" value="InterPro"/>
</dbReference>
<evidence type="ECO:0000256" key="7">
    <source>
        <dbReference type="ARBA" id="ARBA00022723"/>
    </source>
</evidence>
<feature type="binding site" description="covalent" evidence="14">
    <location>
        <position position="98"/>
    </location>
    <ligand>
        <name>heme c</name>
        <dbReference type="ChEBI" id="CHEBI:61717"/>
    </ligand>
</feature>
<evidence type="ECO:0000256" key="4">
    <source>
        <dbReference type="ARBA" id="ARBA00022617"/>
    </source>
</evidence>
<dbReference type="InterPro" id="IPR009056">
    <property type="entry name" value="Cyt_c-like_dom"/>
</dbReference>
<feature type="binding site" description="covalent" evidence="14">
    <location>
        <position position="94"/>
    </location>
    <ligand>
        <name>heme c</name>
        <dbReference type="ChEBI" id="CHEBI:61717"/>
    </ligand>
</feature>
<dbReference type="GO" id="GO:0020037">
    <property type="term" value="F:heme binding"/>
    <property type="evidence" value="ECO:0007669"/>
    <property type="project" value="InterPro"/>
</dbReference>
<evidence type="ECO:0000256" key="3">
    <source>
        <dbReference type="ARBA" id="ARBA00022448"/>
    </source>
</evidence>
<dbReference type="Gene3D" id="1.10.760.10">
    <property type="entry name" value="Cytochrome c-like domain"/>
    <property type="match status" value="2"/>
</dbReference>
<comment type="similarity">
    <text evidence="2">Belongs to the cytochrome c family.</text>
</comment>
<evidence type="ECO:0000256" key="12">
    <source>
        <dbReference type="ARBA" id="ARBA00023128"/>
    </source>
</evidence>
<keyword evidence="11 14" id="KW-0408">Iron</keyword>
<comment type="cofactor">
    <cofactor evidence="14">
        <name>heme c</name>
        <dbReference type="ChEBI" id="CHEBI:61717"/>
    </cofactor>
    <text evidence="14">Binds 1 heme c group covalently per subunit.</text>
</comment>
<evidence type="ECO:0000256" key="2">
    <source>
        <dbReference type="ARBA" id="ARBA00006488"/>
    </source>
</evidence>
<dbReference type="PANTHER" id="PTHR10266">
    <property type="entry name" value="CYTOCHROME C1"/>
    <property type="match status" value="1"/>
</dbReference>
<dbReference type="PANTHER" id="PTHR10266:SF3">
    <property type="entry name" value="CYTOCHROME C1, HEME PROTEIN, MITOCHONDRIAL"/>
    <property type="match status" value="1"/>
</dbReference>
<proteinExistence type="inferred from homology"/>
<dbReference type="Gene3D" id="1.20.5.100">
    <property type="entry name" value="Cytochrome c1, transmembrane anchor, C-terminal"/>
    <property type="match status" value="1"/>
</dbReference>
<keyword evidence="6 16" id="KW-0812">Transmembrane</keyword>
<name>A0A8T0DJ73_9TREM</name>
<feature type="transmembrane region" description="Helical" evidence="16">
    <location>
        <begin position="298"/>
        <end position="316"/>
    </location>
</feature>
<evidence type="ECO:0000313" key="18">
    <source>
        <dbReference type="EMBL" id="KAF8567342.1"/>
    </source>
</evidence>
<dbReference type="InterPro" id="IPR002326">
    <property type="entry name" value="Cyt_c1"/>
</dbReference>
<evidence type="ECO:0000256" key="8">
    <source>
        <dbReference type="ARBA" id="ARBA00022792"/>
    </source>
</evidence>
<keyword evidence="12" id="KW-0496">Mitochondrion</keyword>